<protein>
    <submittedName>
        <fullName evidence="2">Uncharacterized protein</fullName>
    </submittedName>
</protein>
<proteinExistence type="predicted"/>
<gene>
    <name evidence="2" type="ORF">P875_00010223</name>
</gene>
<sequence>MTTHDQTLFTTLPNYTDTNEIPFTDLDLDLNLNDVFAPGMLESQAHWDLDLEVPGKPSGVFPVPNDFGFNYPVDLVELEGLGLGFEGEGDVSQDHTQNTINTLLRTTTYQATQRALYMTTPSTPQTTTNSPQNSLYSPTSPTSSHNSNPSDTISISNSDTDSISFGPRTPPPHTPLYTYDYNDPTSKKRKASTEIDLDTGIHPYNYTMHSQPGGGEGEFSLGVLAEEEQIVSFYPGLSPSGNHPKRRRSSVPDRDQEQSQSQSQSPYQEPDLESDQDQDIFTPLEMPDGSTRFTSNWLPVDSSGGFTICPDPLAGVMGEAFVSVGG</sequence>
<feature type="compositionally biased region" description="Low complexity" evidence="1">
    <location>
        <begin position="119"/>
        <end position="164"/>
    </location>
</feature>
<evidence type="ECO:0000313" key="3">
    <source>
        <dbReference type="Proteomes" id="UP000033540"/>
    </source>
</evidence>
<organism evidence="2 3">
    <name type="scientific">Aspergillus parasiticus (strain ATCC 56775 / NRRL 5862 / SRRC 143 / SU-1)</name>
    <dbReference type="NCBI Taxonomy" id="1403190"/>
    <lineage>
        <taxon>Eukaryota</taxon>
        <taxon>Fungi</taxon>
        <taxon>Dikarya</taxon>
        <taxon>Ascomycota</taxon>
        <taxon>Pezizomycotina</taxon>
        <taxon>Eurotiomycetes</taxon>
        <taxon>Eurotiomycetidae</taxon>
        <taxon>Eurotiales</taxon>
        <taxon>Aspergillaceae</taxon>
        <taxon>Aspergillus</taxon>
        <taxon>Aspergillus subgen. Circumdati</taxon>
    </lineage>
</organism>
<dbReference type="AlphaFoldDB" id="A0A0F0IFF4"/>
<dbReference type="OrthoDB" id="4509688at2759"/>
<name>A0A0F0IFF4_ASPPU</name>
<evidence type="ECO:0000313" key="2">
    <source>
        <dbReference type="EMBL" id="KJK65482.1"/>
    </source>
</evidence>
<accession>A0A0F0IFF4</accession>
<feature type="region of interest" description="Disordered" evidence="1">
    <location>
        <begin position="119"/>
        <end position="192"/>
    </location>
</feature>
<dbReference type="EMBL" id="JZEE01000363">
    <property type="protein sequence ID" value="KJK65482.1"/>
    <property type="molecule type" value="Genomic_DNA"/>
</dbReference>
<evidence type="ECO:0000256" key="1">
    <source>
        <dbReference type="SAM" id="MobiDB-lite"/>
    </source>
</evidence>
<dbReference type="Proteomes" id="UP000033540">
    <property type="component" value="Unassembled WGS sequence"/>
</dbReference>
<feature type="region of interest" description="Disordered" evidence="1">
    <location>
        <begin position="234"/>
        <end position="275"/>
    </location>
</feature>
<reference evidence="2 3" key="1">
    <citation type="submission" date="2015-02" db="EMBL/GenBank/DDBJ databases">
        <title>Draft genome sequence of Aspergillus parasiticus SU-1.</title>
        <authorList>
            <person name="Yu J."/>
            <person name="Fedorova N."/>
            <person name="Yin Y."/>
            <person name="Losada L."/>
            <person name="Zafar N."/>
            <person name="Taujale R."/>
            <person name="Ehrlich K.C."/>
            <person name="Bhatnagar D."/>
            <person name="Cleveland T.E."/>
            <person name="Bennett J.W."/>
            <person name="Nierman W.C."/>
        </authorList>
    </citation>
    <scope>NUCLEOTIDE SEQUENCE [LARGE SCALE GENOMIC DNA]</scope>
    <source>
        <strain evidence="3">ATCC 56775 / NRRL 5862 / SRRC 143 / SU-1</strain>
    </source>
</reference>
<comment type="caution">
    <text evidence="2">The sequence shown here is derived from an EMBL/GenBank/DDBJ whole genome shotgun (WGS) entry which is preliminary data.</text>
</comment>